<reference evidence="11" key="1">
    <citation type="submission" date="2022-11" db="UniProtKB">
        <authorList>
            <consortium name="WormBaseParasite"/>
        </authorList>
    </citation>
    <scope>IDENTIFICATION</scope>
</reference>
<dbReference type="InterPro" id="IPR002401">
    <property type="entry name" value="Cyt_P450_E_grp-I"/>
</dbReference>
<evidence type="ECO:0000256" key="6">
    <source>
        <dbReference type="ARBA" id="ARBA00023033"/>
    </source>
</evidence>
<dbReference type="InterPro" id="IPR017972">
    <property type="entry name" value="Cyt_P450_CS"/>
</dbReference>
<dbReference type="GO" id="GO:0020037">
    <property type="term" value="F:heme binding"/>
    <property type="evidence" value="ECO:0007669"/>
    <property type="project" value="InterPro"/>
</dbReference>
<evidence type="ECO:0000256" key="8">
    <source>
        <dbReference type="PIRSR" id="PIRSR602401-1"/>
    </source>
</evidence>
<sequence length="404" mass="46076">MLLGAHRVIVTTDLDILNEVYIKQFHTFQARMIHPSVAIDQENGPQMNVFLGQGNRWKRLRALFAASLTVAKVKSVDPIMKRAHEELIENLRKYENGVINVKPLILNMTFAVISRSAMGINEEFGKSDFLQKVMNAFDRGETNVITERENESLEEKAKRHQDFLDFLREAQEDDLDTTNKADFDTKIPKKLTRDELIGSSQAFLVAGGETTAILITHCLYELALHPELEQIILEEINEHIKTPDDIDYNCVKNLEYLERVVKETTRLHPSAYLVTARRAIESVILQCSDGSSIQIDKGTCILPNIPVITTDKKVWGKDASEFNPDRFLPENSENRHPMAWLPFGAGLRICPGKTLAIYETKATLVRLLMEYKFEFCNETQTKEITKATLGFVELKMKIIPRKIV</sequence>
<dbReference type="AlphaFoldDB" id="A0A914Z0N0"/>
<evidence type="ECO:0000256" key="9">
    <source>
        <dbReference type="RuleBase" id="RU000461"/>
    </source>
</evidence>
<dbReference type="PROSITE" id="PS00086">
    <property type="entry name" value="CYTOCHROME_P450"/>
    <property type="match status" value="1"/>
</dbReference>
<dbReference type="Proteomes" id="UP000887577">
    <property type="component" value="Unplaced"/>
</dbReference>
<dbReference type="InterPro" id="IPR050705">
    <property type="entry name" value="Cytochrome_P450_3A"/>
</dbReference>
<dbReference type="PANTHER" id="PTHR24302">
    <property type="entry name" value="CYTOCHROME P450 FAMILY 3"/>
    <property type="match status" value="1"/>
</dbReference>
<dbReference type="InterPro" id="IPR036396">
    <property type="entry name" value="Cyt_P450_sf"/>
</dbReference>
<dbReference type="Pfam" id="PF00067">
    <property type="entry name" value="p450"/>
    <property type="match status" value="2"/>
</dbReference>
<dbReference type="InterPro" id="IPR001128">
    <property type="entry name" value="Cyt_P450"/>
</dbReference>
<name>A0A914Z0N0_9BILA</name>
<organism evidence="10 11">
    <name type="scientific">Panagrolaimus superbus</name>
    <dbReference type="NCBI Taxonomy" id="310955"/>
    <lineage>
        <taxon>Eukaryota</taxon>
        <taxon>Metazoa</taxon>
        <taxon>Ecdysozoa</taxon>
        <taxon>Nematoda</taxon>
        <taxon>Chromadorea</taxon>
        <taxon>Rhabditida</taxon>
        <taxon>Tylenchina</taxon>
        <taxon>Panagrolaimomorpha</taxon>
        <taxon>Panagrolaimoidea</taxon>
        <taxon>Panagrolaimidae</taxon>
        <taxon>Panagrolaimus</taxon>
    </lineage>
</organism>
<dbReference type="GO" id="GO:0008395">
    <property type="term" value="F:steroid hydroxylase activity"/>
    <property type="evidence" value="ECO:0007669"/>
    <property type="project" value="TreeGrafter"/>
</dbReference>
<dbReference type="SUPFAM" id="SSF48264">
    <property type="entry name" value="Cytochrome P450"/>
    <property type="match status" value="1"/>
</dbReference>
<evidence type="ECO:0000256" key="5">
    <source>
        <dbReference type="ARBA" id="ARBA00023004"/>
    </source>
</evidence>
<evidence type="ECO:0000313" key="11">
    <source>
        <dbReference type="WBParaSite" id="PSU_v2.g5912.t1"/>
    </source>
</evidence>
<accession>A0A914Z0N0</accession>
<dbReference type="GO" id="GO:0005506">
    <property type="term" value="F:iron ion binding"/>
    <property type="evidence" value="ECO:0007669"/>
    <property type="project" value="InterPro"/>
</dbReference>
<proteinExistence type="inferred from homology"/>
<evidence type="ECO:0000256" key="4">
    <source>
        <dbReference type="ARBA" id="ARBA00023002"/>
    </source>
</evidence>
<dbReference type="WBParaSite" id="PSU_v2.g5912.t1">
    <property type="protein sequence ID" value="PSU_v2.g5912.t1"/>
    <property type="gene ID" value="PSU_v2.g5912"/>
</dbReference>
<evidence type="ECO:0000256" key="2">
    <source>
        <dbReference type="ARBA" id="ARBA00022617"/>
    </source>
</evidence>
<evidence type="ECO:0000313" key="10">
    <source>
        <dbReference type="Proteomes" id="UP000887577"/>
    </source>
</evidence>
<keyword evidence="10" id="KW-1185">Reference proteome</keyword>
<protein>
    <submittedName>
        <fullName evidence="11">Cytochrome P450</fullName>
    </submittedName>
</protein>
<dbReference type="PANTHER" id="PTHR24302:SF15">
    <property type="entry name" value="FATTY-ACID PEROXYGENASE"/>
    <property type="match status" value="1"/>
</dbReference>
<feature type="binding site" description="axial binding residue" evidence="8">
    <location>
        <position position="350"/>
    </location>
    <ligand>
        <name>heme</name>
        <dbReference type="ChEBI" id="CHEBI:30413"/>
    </ligand>
    <ligandPart>
        <name>Fe</name>
        <dbReference type="ChEBI" id="CHEBI:18248"/>
    </ligandPart>
</feature>
<comment type="function">
    <text evidence="7">Cytochromes P450 are a group of heme-thiolate monooxygenases. They oxidize a variety of structurally unrelated compounds, including steroids, fatty acids, and xenobiotics.</text>
</comment>
<keyword evidence="2 8" id="KW-0349">Heme</keyword>
<dbReference type="PRINTS" id="PR00385">
    <property type="entry name" value="P450"/>
</dbReference>
<keyword evidence="5 8" id="KW-0408">Iron</keyword>
<keyword evidence="4 9" id="KW-0560">Oxidoreductase</keyword>
<dbReference type="GO" id="GO:0016705">
    <property type="term" value="F:oxidoreductase activity, acting on paired donors, with incorporation or reduction of molecular oxygen"/>
    <property type="evidence" value="ECO:0007669"/>
    <property type="project" value="InterPro"/>
</dbReference>
<evidence type="ECO:0000256" key="7">
    <source>
        <dbReference type="ARBA" id="ARBA00043906"/>
    </source>
</evidence>
<comment type="cofactor">
    <cofactor evidence="8">
        <name>heme</name>
        <dbReference type="ChEBI" id="CHEBI:30413"/>
    </cofactor>
</comment>
<keyword evidence="3 8" id="KW-0479">Metal-binding</keyword>
<evidence type="ECO:0000256" key="1">
    <source>
        <dbReference type="ARBA" id="ARBA00010617"/>
    </source>
</evidence>
<dbReference type="PRINTS" id="PR00463">
    <property type="entry name" value="EP450I"/>
</dbReference>
<comment type="similarity">
    <text evidence="1 9">Belongs to the cytochrome P450 family.</text>
</comment>
<keyword evidence="6 9" id="KW-0503">Monooxygenase</keyword>
<dbReference type="Gene3D" id="1.10.630.10">
    <property type="entry name" value="Cytochrome P450"/>
    <property type="match status" value="1"/>
</dbReference>
<evidence type="ECO:0000256" key="3">
    <source>
        <dbReference type="ARBA" id="ARBA00022723"/>
    </source>
</evidence>